<name>A0A9P2T762_THEFU</name>
<keyword evidence="6" id="KW-1185">Reference proteome</keyword>
<feature type="domain" description="Lsr2 DNA-binding" evidence="4">
    <location>
        <begin position="73"/>
        <end position="105"/>
    </location>
</feature>
<dbReference type="GO" id="GO:0003677">
    <property type="term" value="F:DNA binding"/>
    <property type="evidence" value="ECO:0007669"/>
    <property type="project" value="UniProtKB-KW"/>
</dbReference>
<dbReference type="GO" id="GO:0016746">
    <property type="term" value="F:acyltransferase activity"/>
    <property type="evidence" value="ECO:0007669"/>
    <property type="project" value="InterPro"/>
</dbReference>
<dbReference type="Proteomes" id="UP000014184">
    <property type="component" value="Unassembled WGS sequence"/>
</dbReference>
<dbReference type="Pfam" id="PF11774">
    <property type="entry name" value="Lsr2"/>
    <property type="match status" value="1"/>
</dbReference>
<dbReference type="Gene3D" id="3.30.60.230">
    <property type="entry name" value="Lsr2, dimerization domain"/>
    <property type="match status" value="1"/>
</dbReference>
<organism evidence="5 6">
    <name type="scientific">Thermobifida fusca TM51</name>
    <dbReference type="NCBI Taxonomy" id="1169414"/>
    <lineage>
        <taxon>Bacteria</taxon>
        <taxon>Bacillati</taxon>
        <taxon>Actinomycetota</taxon>
        <taxon>Actinomycetes</taxon>
        <taxon>Streptosporangiales</taxon>
        <taxon>Nocardiopsidaceae</taxon>
        <taxon>Thermobifida</taxon>
    </lineage>
</organism>
<dbReference type="RefSeq" id="WP_016189398.1">
    <property type="nucleotide sequence ID" value="NZ_AOSG01000087.1"/>
</dbReference>
<feature type="compositionally biased region" description="Basic residues" evidence="2">
    <location>
        <begin position="58"/>
        <end position="68"/>
    </location>
</feature>
<dbReference type="InterPro" id="IPR042261">
    <property type="entry name" value="Lsr2-like_dimerization"/>
</dbReference>
<keyword evidence="1" id="KW-0238">DNA-binding</keyword>
<feature type="domain" description="Lsr2 dimerization" evidence="3">
    <location>
        <begin position="1"/>
        <end position="57"/>
    </location>
</feature>
<comment type="caution">
    <text evidence="5">The sequence shown here is derived from an EMBL/GenBank/DDBJ whole genome shotgun (WGS) entry which is preliminary data.</text>
</comment>
<evidence type="ECO:0000259" key="3">
    <source>
        <dbReference type="Pfam" id="PF11774"/>
    </source>
</evidence>
<gene>
    <name evidence="5" type="ORF">TM51_15271</name>
</gene>
<dbReference type="Pfam" id="PF23359">
    <property type="entry name" value="Lsr2_DNA-bd"/>
    <property type="match status" value="1"/>
</dbReference>
<dbReference type="Gene3D" id="4.10.320.10">
    <property type="entry name" value="E3-binding domain"/>
    <property type="match status" value="1"/>
</dbReference>
<dbReference type="AlphaFoldDB" id="A0A9P2T762"/>
<dbReference type="InterPro" id="IPR024412">
    <property type="entry name" value="Lsr2_dim_dom"/>
</dbReference>
<evidence type="ECO:0000313" key="5">
    <source>
        <dbReference type="EMBL" id="EOR69922.1"/>
    </source>
</evidence>
<reference evidence="5 6" key="1">
    <citation type="journal article" date="2013" name="Genome Announc.">
        <title>Draft Genome Sequence of the Lignocellulose Decomposer Thermobifida fusca Strain TM51.</title>
        <authorList>
            <person name="Toth A."/>
            <person name="Barna T."/>
            <person name="Nagy I."/>
            <person name="Horvath B."/>
            <person name="Nagy I."/>
            <person name="Tancsics A."/>
            <person name="Kriszt B."/>
            <person name="Baka E."/>
            <person name="Fekete C."/>
            <person name="Kukolya J."/>
        </authorList>
    </citation>
    <scope>NUCLEOTIDE SEQUENCE [LARGE SCALE GENOMIC DNA]</scope>
    <source>
        <strain evidence="5 6">TM51</strain>
    </source>
</reference>
<evidence type="ECO:0000259" key="4">
    <source>
        <dbReference type="Pfam" id="PF23359"/>
    </source>
</evidence>
<evidence type="ECO:0000313" key="6">
    <source>
        <dbReference type="Proteomes" id="UP000014184"/>
    </source>
</evidence>
<accession>A0A9P2T762</accession>
<dbReference type="EMBL" id="AOSG01000087">
    <property type="protein sequence ID" value="EOR69922.1"/>
    <property type="molecule type" value="Genomic_DNA"/>
</dbReference>
<protein>
    <submittedName>
        <fullName evidence="5">Lsr2-like protein</fullName>
    </submittedName>
</protein>
<feature type="region of interest" description="Disordered" evidence="2">
    <location>
        <begin position="58"/>
        <end position="78"/>
    </location>
</feature>
<dbReference type="InterPro" id="IPR036625">
    <property type="entry name" value="E3-bd_dom_sf"/>
</dbReference>
<evidence type="ECO:0000256" key="2">
    <source>
        <dbReference type="SAM" id="MobiDB-lite"/>
    </source>
</evidence>
<proteinExistence type="predicted"/>
<sequence length="111" mass="12006">MAQKVQVLLIDDLDGGEAEETVSFGLDGSTYEIDLSSDNAAKLRAALAPYVEVARRAPAKRPAARGKQRTTSTKDRSAEIRAWAKAAGKQISDRGRIPQAIVDEYFATQQG</sequence>
<evidence type="ECO:0000256" key="1">
    <source>
        <dbReference type="ARBA" id="ARBA00023125"/>
    </source>
</evidence>
<dbReference type="InterPro" id="IPR055370">
    <property type="entry name" value="Lsr2_DNA-bd"/>
</dbReference>